<dbReference type="SMART" id="SM00388">
    <property type="entry name" value="HisKA"/>
    <property type="match status" value="1"/>
</dbReference>
<keyword evidence="8" id="KW-0812">Transmembrane</keyword>
<dbReference type="SMART" id="SM00448">
    <property type="entry name" value="REC"/>
    <property type="match status" value="1"/>
</dbReference>
<dbReference type="Gene3D" id="2.130.10.10">
    <property type="entry name" value="YVTN repeat-like/Quinoprotein amine dehydrogenase"/>
    <property type="match status" value="4"/>
</dbReference>
<dbReference type="GO" id="GO:0000155">
    <property type="term" value="F:phosphorelay sensor kinase activity"/>
    <property type="evidence" value="ECO:0007669"/>
    <property type="project" value="InterPro"/>
</dbReference>
<evidence type="ECO:0000256" key="4">
    <source>
        <dbReference type="ARBA" id="ARBA00023015"/>
    </source>
</evidence>
<dbReference type="PROSITE" id="PS50109">
    <property type="entry name" value="HIS_KIN"/>
    <property type="match status" value="1"/>
</dbReference>
<dbReference type="InterPro" id="IPR003594">
    <property type="entry name" value="HATPase_dom"/>
</dbReference>
<keyword evidence="3 7" id="KW-0597">Phosphoprotein</keyword>
<keyword evidence="4" id="KW-0805">Transcription regulation</keyword>
<feature type="transmembrane region" description="Helical" evidence="8">
    <location>
        <begin position="791"/>
        <end position="812"/>
    </location>
</feature>
<keyword evidence="5" id="KW-0238">DNA-binding</keyword>
<comment type="caution">
    <text evidence="12">The sequence shown here is derived from an EMBL/GenBank/DDBJ whole genome shotgun (WGS) entry which is preliminary data.</text>
</comment>
<evidence type="ECO:0000259" key="11">
    <source>
        <dbReference type="PROSITE" id="PS50110"/>
    </source>
</evidence>
<evidence type="ECO:0000256" key="8">
    <source>
        <dbReference type="SAM" id="Phobius"/>
    </source>
</evidence>
<dbReference type="CDD" id="cd00082">
    <property type="entry name" value="HisKA"/>
    <property type="match status" value="1"/>
</dbReference>
<dbReference type="Gene3D" id="3.40.50.2300">
    <property type="match status" value="1"/>
</dbReference>
<dbReference type="SUPFAM" id="SSF55874">
    <property type="entry name" value="ATPase domain of HSP90 chaperone/DNA topoisomerase II/histidine kinase"/>
    <property type="match status" value="1"/>
</dbReference>
<feature type="domain" description="Response regulatory" evidence="11">
    <location>
        <begin position="1123"/>
        <end position="1237"/>
    </location>
</feature>
<dbReference type="SUPFAM" id="SSF46689">
    <property type="entry name" value="Homeodomain-like"/>
    <property type="match status" value="1"/>
</dbReference>
<keyword evidence="6" id="KW-0804">Transcription</keyword>
<dbReference type="InterPro" id="IPR011006">
    <property type="entry name" value="CheY-like_superfamily"/>
</dbReference>
<dbReference type="PROSITE" id="PS00041">
    <property type="entry name" value="HTH_ARAC_FAMILY_1"/>
    <property type="match status" value="1"/>
</dbReference>
<dbReference type="Pfam" id="PF02518">
    <property type="entry name" value="HATPase_c"/>
    <property type="match status" value="1"/>
</dbReference>
<dbReference type="InterPro" id="IPR001789">
    <property type="entry name" value="Sig_transdc_resp-reg_receiver"/>
</dbReference>
<dbReference type="InterPro" id="IPR009057">
    <property type="entry name" value="Homeodomain-like_sf"/>
</dbReference>
<name>A0A545UIQ2_9GAMM</name>
<dbReference type="SUPFAM" id="SSF50998">
    <property type="entry name" value="Quinoprotein alcohol dehydrogenase-like"/>
    <property type="match status" value="1"/>
</dbReference>
<reference evidence="12 13" key="1">
    <citation type="submission" date="2019-07" db="EMBL/GenBank/DDBJ databases">
        <title>Draft genome for Aliikangiella sp. M105.</title>
        <authorList>
            <person name="Wang G."/>
        </authorList>
    </citation>
    <scope>NUCLEOTIDE SEQUENCE [LARGE SCALE GENOMIC DNA]</scope>
    <source>
        <strain evidence="12 13">M105</strain>
    </source>
</reference>
<evidence type="ECO:0000256" key="6">
    <source>
        <dbReference type="ARBA" id="ARBA00023163"/>
    </source>
</evidence>
<dbReference type="Pfam" id="PF07495">
    <property type="entry name" value="Y_Y_Y"/>
    <property type="match status" value="1"/>
</dbReference>
<evidence type="ECO:0000259" key="9">
    <source>
        <dbReference type="PROSITE" id="PS01124"/>
    </source>
</evidence>
<dbReference type="SUPFAM" id="SSF63829">
    <property type="entry name" value="Calcium-dependent phosphotriesterase"/>
    <property type="match status" value="1"/>
</dbReference>
<accession>A0A545UIQ2</accession>
<dbReference type="InterPro" id="IPR018062">
    <property type="entry name" value="HTH_AraC-typ_CS"/>
</dbReference>
<evidence type="ECO:0000256" key="3">
    <source>
        <dbReference type="ARBA" id="ARBA00022553"/>
    </source>
</evidence>
<dbReference type="InterPro" id="IPR011123">
    <property type="entry name" value="Y_Y_Y"/>
</dbReference>
<dbReference type="GO" id="GO:0043565">
    <property type="term" value="F:sequence-specific DNA binding"/>
    <property type="evidence" value="ECO:0007669"/>
    <property type="project" value="InterPro"/>
</dbReference>
<dbReference type="PROSITE" id="PS50110">
    <property type="entry name" value="RESPONSE_REGULATORY"/>
    <property type="match status" value="1"/>
</dbReference>
<dbReference type="OrthoDB" id="9810730at2"/>
<dbReference type="Proteomes" id="UP000315439">
    <property type="component" value="Unassembled WGS sequence"/>
</dbReference>
<dbReference type="PANTHER" id="PTHR43547:SF2">
    <property type="entry name" value="HYBRID SIGNAL TRANSDUCTION HISTIDINE KINASE C"/>
    <property type="match status" value="1"/>
</dbReference>
<dbReference type="InterPro" id="IPR003661">
    <property type="entry name" value="HisK_dim/P_dom"/>
</dbReference>
<dbReference type="RefSeq" id="WP_142891401.1">
    <property type="nucleotide sequence ID" value="NZ_ML660160.1"/>
</dbReference>
<evidence type="ECO:0000313" key="13">
    <source>
        <dbReference type="Proteomes" id="UP000315439"/>
    </source>
</evidence>
<keyword evidence="8" id="KW-0472">Membrane</keyword>
<dbReference type="InterPro" id="IPR004358">
    <property type="entry name" value="Sig_transdc_His_kin-like_C"/>
</dbReference>
<dbReference type="Pfam" id="PF00512">
    <property type="entry name" value="HisKA"/>
    <property type="match status" value="1"/>
</dbReference>
<dbReference type="InterPro" id="IPR018060">
    <property type="entry name" value="HTH_AraC"/>
</dbReference>
<dbReference type="Gene3D" id="1.10.287.130">
    <property type="match status" value="1"/>
</dbReference>
<dbReference type="Gene3D" id="2.60.40.10">
    <property type="entry name" value="Immunoglobulins"/>
    <property type="match status" value="1"/>
</dbReference>
<gene>
    <name evidence="12" type="ORF">FLL46_00185</name>
</gene>
<evidence type="ECO:0000256" key="5">
    <source>
        <dbReference type="ARBA" id="ARBA00023125"/>
    </source>
</evidence>
<evidence type="ECO:0000259" key="10">
    <source>
        <dbReference type="PROSITE" id="PS50109"/>
    </source>
</evidence>
<feature type="modified residue" description="4-aspartylphosphate" evidence="7">
    <location>
        <position position="1170"/>
    </location>
</feature>
<dbReference type="Gene3D" id="1.10.10.60">
    <property type="entry name" value="Homeodomain-like"/>
    <property type="match status" value="1"/>
</dbReference>
<dbReference type="InterPro" id="IPR013783">
    <property type="entry name" value="Ig-like_fold"/>
</dbReference>
<dbReference type="SMART" id="SM00342">
    <property type="entry name" value="HTH_ARAC"/>
    <property type="match status" value="1"/>
</dbReference>
<dbReference type="Pfam" id="PF07494">
    <property type="entry name" value="Reg_prop"/>
    <property type="match status" value="3"/>
</dbReference>
<comment type="catalytic activity">
    <reaction evidence="1">
        <text>ATP + protein L-histidine = ADP + protein N-phospho-L-histidine.</text>
        <dbReference type="EC" id="2.7.13.3"/>
    </reaction>
</comment>
<evidence type="ECO:0000256" key="2">
    <source>
        <dbReference type="ARBA" id="ARBA00012438"/>
    </source>
</evidence>
<evidence type="ECO:0000256" key="1">
    <source>
        <dbReference type="ARBA" id="ARBA00000085"/>
    </source>
</evidence>
<dbReference type="GO" id="GO:0003700">
    <property type="term" value="F:DNA-binding transcription factor activity"/>
    <property type="evidence" value="ECO:0007669"/>
    <property type="project" value="InterPro"/>
</dbReference>
<dbReference type="InterPro" id="IPR011047">
    <property type="entry name" value="Quinoprotein_ADH-like_sf"/>
</dbReference>
<dbReference type="Pfam" id="PF00072">
    <property type="entry name" value="Response_reg"/>
    <property type="match status" value="1"/>
</dbReference>
<keyword evidence="8" id="KW-1133">Transmembrane helix</keyword>
<dbReference type="EMBL" id="VIKS01000001">
    <property type="protein sequence ID" value="TQV89337.1"/>
    <property type="molecule type" value="Genomic_DNA"/>
</dbReference>
<dbReference type="PANTHER" id="PTHR43547">
    <property type="entry name" value="TWO-COMPONENT HISTIDINE KINASE"/>
    <property type="match status" value="1"/>
</dbReference>
<proteinExistence type="predicted"/>
<dbReference type="InterPro" id="IPR036097">
    <property type="entry name" value="HisK_dim/P_sf"/>
</dbReference>
<dbReference type="CDD" id="cd00075">
    <property type="entry name" value="HATPase"/>
    <property type="match status" value="1"/>
</dbReference>
<protein>
    <recommendedName>
        <fullName evidence="2">histidine kinase</fullName>
        <ecNumber evidence="2">2.7.13.3</ecNumber>
    </recommendedName>
</protein>
<dbReference type="PROSITE" id="PS01124">
    <property type="entry name" value="HTH_ARAC_FAMILY_2"/>
    <property type="match status" value="1"/>
</dbReference>
<dbReference type="Gene3D" id="3.30.565.10">
    <property type="entry name" value="Histidine kinase-like ATPase, C-terminal domain"/>
    <property type="match status" value="1"/>
</dbReference>
<feature type="domain" description="Histidine kinase" evidence="10">
    <location>
        <begin position="857"/>
        <end position="1077"/>
    </location>
</feature>
<dbReference type="SMART" id="SM00387">
    <property type="entry name" value="HATPase_c"/>
    <property type="match status" value="1"/>
</dbReference>
<dbReference type="InterPro" id="IPR015943">
    <property type="entry name" value="WD40/YVTN_repeat-like_dom_sf"/>
</dbReference>
<sequence>MKDILEKNIIPIVVAALSLLVWPELALSNGRFETLWLEQGLPGRTVWALEQDEQGFIWIATENGLARYDGHKMRVFQSDPDDSSTLSDFSLRSLKAGQDNQLWIGTHEGGLNRYDPLTETFTRFTYRADDQESIRSNKITALEYSRDGGLWVGTDNGLDRFDPVKQKFNRIELKASYLNKNAVQPAQPESHFKGLPIHALEQSRSGTLWISTNEGVIVYDHNKDQVTPFTLMEGHSVVRVIHEATDGKIWFGTAGQGLYFYDPQRSRLQTFDSIKTPMILSISSDKFGNVWVGTFEQGLYRIDSENIVTNYRYDKHNTHSFGDNFAISLLVDNSGTLWAGTFSAGVSRLDIGSLNFGLHNDNADSVSCLPSPSIYAVRQDKENNLWIASESGLVYYNRRNGECKVYQHNKTNHQSLADNIVLSLHFDNDEVLWVGSRTAYHRFNRQAETFERFKIKNNNEPTYSITEDADGKLWLAGESGLFIRDKKSGELTQVTGSDTVLNQTGALSVLFGQEGIVWVATKKGLAKFDRNSGEFNFVTKVNPVLSAEVGAMFLDHKNILWLGLNYKGLFAFDTRANTIKNFADVKLPVNNRFGAILPGKPGELWISSDKGLVKFNTHEQVSHRFDTRDGLQSNSFIRGSSFRAADGELFFGGRRGFNAFFPSKVSLNAVSPQTVITQFYRFNKPVKVKSDLADFSLAAPISLTDNLFLSHRDSDISFEFSALHYADPQRNTYAYKMEGYDQEWNYTSVRLATYTNLFAGDYVFKVKSANKDGIWSEQTKELTISIQSAPWFSWWAFSLYFLMLILSIYALIHVRTAAAKRRANLLSLEVKQRTSEIKEKNQVIEGLLARKNELFANVSHEFRTPLTLILGPVQALIKQLPDGEAKQQLSIVKRNANRLVGMVDQLLILAKLSKHSEEKFLPQPLEPILNFLVESFQSVADEKSIQLWLESGENNDKESVRDTIVKATPDSIETVIGNLISNALKYTPRGGQVKIRTSLNADTVSIDVIDSGPGISEDELQFIFDRFTRLKRNQNTPGTGLGLSVVKQVLEFQRAEIKVNSQVGRGTTFSVRWPLDLNSVSNSSVRPVSTTVNQLVSSINEEVNSQQLPVDLKETDAKDKSESVLIVDDNPDMRLFISQSLSRYHCLFASDGQEGVAKALTEVPDLIVCDLMMPGLDGFQVCRVIRSDERTSHIPIVLLTAKGDEESRLKGWQEQVDEFLTKPFNSRELELRVRNILILRDIRKNKLGHQVAQGNNKQDLQLSKIDQKFIDKLDQLLEKNFADPGFDRAQMAKSMAVSERQLQRKLKALINFNPSDYVREFRLRKATKLLVDGNQIAVVSDRCGFVSNAHFSRCFKAQYGMSPKQYKETGKV</sequence>
<evidence type="ECO:0000256" key="7">
    <source>
        <dbReference type="PROSITE-ProRule" id="PRU00169"/>
    </source>
</evidence>
<keyword evidence="13" id="KW-1185">Reference proteome</keyword>
<dbReference type="InterPro" id="IPR036890">
    <property type="entry name" value="HATPase_C_sf"/>
</dbReference>
<dbReference type="InterPro" id="IPR005467">
    <property type="entry name" value="His_kinase_dom"/>
</dbReference>
<evidence type="ECO:0000313" key="12">
    <source>
        <dbReference type="EMBL" id="TQV89337.1"/>
    </source>
</evidence>
<dbReference type="Pfam" id="PF12833">
    <property type="entry name" value="HTH_18"/>
    <property type="match status" value="1"/>
</dbReference>
<dbReference type="EC" id="2.7.13.3" evidence="2"/>
<organism evidence="12 13">
    <name type="scientific">Aliikangiella coralliicola</name>
    <dbReference type="NCBI Taxonomy" id="2592383"/>
    <lineage>
        <taxon>Bacteria</taxon>
        <taxon>Pseudomonadati</taxon>
        <taxon>Pseudomonadota</taxon>
        <taxon>Gammaproteobacteria</taxon>
        <taxon>Oceanospirillales</taxon>
        <taxon>Pleioneaceae</taxon>
        <taxon>Aliikangiella</taxon>
    </lineage>
</organism>
<dbReference type="PRINTS" id="PR00344">
    <property type="entry name" value="BCTRLSENSOR"/>
</dbReference>
<dbReference type="SUPFAM" id="SSF47384">
    <property type="entry name" value="Homodimeric domain of signal transducing histidine kinase"/>
    <property type="match status" value="1"/>
</dbReference>
<feature type="domain" description="HTH araC/xylS-type" evidence="9">
    <location>
        <begin position="1271"/>
        <end position="1369"/>
    </location>
</feature>
<dbReference type="InterPro" id="IPR011110">
    <property type="entry name" value="Reg_prop"/>
</dbReference>
<dbReference type="SUPFAM" id="SSF52172">
    <property type="entry name" value="CheY-like"/>
    <property type="match status" value="1"/>
</dbReference>